<dbReference type="Pfam" id="PF00672">
    <property type="entry name" value="HAMP"/>
    <property type="match status" value="1"/>
</dbReference>
<dbReference type="EC" id="2.7.13.3" evidence="3"/>
<dbReference type="Proteomes" id="UP000215703">
    <property type="component" value="Chromosome"/>
</dbReference>
<dbReference type="RefSeq" id="WP_095426535.1">
    <property type="nucleotide sequence ID" value="NZ_CP029425.2"/>
</dbReference>
<keyword evidence="5" id="KW-0808">Transferase</keyword>
<dbReference type="SUPFAM" id="SSF47384">
    <property type="entry name" value="Homodimeric domain of signal transducing histidine kinase"/>
    <property type="match status" value="1"/>
</dbReference>
<dbReference type="SUPFAM" id="SSF55874">
    <property type="entry name" value="ATPase domain of HSP90 chaperone/DNA topoisomerase II/histidine kinase"/>
    <property type="match status" value="1"/>
</dbReference>
<keyword evidence="10 12" id="KW-0472">Membrane</keyword>
<evidence type="ECO:0000313" key="16">
    <source>
        <dbReference type="Proteomes" id="UP000215703"/>
    </source>
</evidence>
<dbReference type="SMART" id="SM00388">
    <property type="entry name" value="HisKA"/>
    <property type="match status" value="1"/>
</dbReference>
<dbReference type="EMBL" id="CP029425">
    <property type="protein sequence ID" value="AWL97065.1"/>
    <property type="molecule type" value="Genomic_DNA"/>
</dbReference>
<comment type="catalytic activity">
    <reaction evidence="1">
        <text>ATP + protein L-histidine = ADP + protein N-phospho-L-histidine.</text>
        <dbReference type="EC" id="2.7.13.3"/>
    </reaction>
</comment>
<comment type="subcellular location">
    <subcellularLocation>
        <location evidence="2">Membrane</location>
    </subcellularLocation>
</comment>
<evidence type="ECO:0000256" key="2">
    <source>
        <dbReference type="ARBA" id="ARBA00004370"/>
    </source>
</evidence>
<dbReference type="PRINTS" id="PR00344">
    <property type="entry name" value="BCTRLSENSOR"/>
</dbReference>
<protein>
    <recommendedName>
        <fullName evidence="3">histidine kinase</fullName>
        <ecNumber evidence="3">2.7.13.3</ecNumber>
    </recommendedName>
</protein>
<keyword evidence="4" id="KW-0597">Phosphoprotein</keyword>
<sequence>MRQFHFIRSNTFLWALAVAAAFALFVVGLFAFIYWKIDDYLIVRSDRMITTQIDFLARLPSARRVNAITDHLEQDSRGVQYAGLFDAAGARLAGNIQRVPQELELDGVVQGVRLDRITQSTDHDPVVRAAARRLEGGAILVMGRNVDETREISSVVGQALALGLLPAFCLCLLAGACLSIRAQRRVEEVNQRVRRIVAGDLRERLPQDNVDDPFARLAGIVNGMLDEMETMINALTGVGNDIAHDLRTPLTRARLALERGRTHAATLEQLHEVVDKAVAGIDQSLAIVTALLRLAEIENNRRMAGFGDVALDEILREVCDVYEPIAEDKNVALGVAIDRKVQVWGDRDLLFETVANLVDNAVKFTPAGGMVRLELVSTDKTAFVRVSDTGLGINEQEREAVLRRFYRSDKMRHTPGVGLGLSLVAAIVKLHGFRLIIYPPPGGRVEILVSTGAKGPRPSTSRSRVTRGLTGRNVGGDAWLANGESRDA</sequence>
<keyword evidence="6 12" id="KW-0812">Transmembrane</keyword>
<evidence type="ECO:0000256" key="10">
    <source>
        <dbReference type="ARBA" id="ARBA00023136"/>
    </source>
</evidence>
<keyword evidence="8 12" id="KW-1133">Transmembrane helix</keyword>
<dbReference type="KEGG" id="bot:CIT37_36865"/>
<evidence type="ECO:0000256" key="12">
    <source>
        <dbReference type="SAM" id="Phobius"/>
    </source>
</evidence>
<dbReference type="CDD" id="cd00082">
    <property type="entry name" value="HisKA"/>
    <property type="match status" value="1"/>
</dbReference>
<reference evidence="15 16" key="2">
    <citation type="journal article" date="2017" name="Syst. Appl. Microbiol.">
        <title>Soybeans inoculated with root zone soils of Canadian native legumes harbour diverse and novel Bradyrhizobium spp. that possess agricultural potential.</title>
        <authorList>
            <person name="Bromfield E.S.P."/>
            <person name="Cloutier S."/>
            <person name="Tambong J.T."/>
            <person name="Tran Thi T.V."/>
        </authorList>
    </citation>
    <scope>NUCLEOTIDE SEQUENCE [LARGE SCALE GENOMIC DNA]</scope>
    <source>
        <strain evidence="15 16">OO99</strain>
    </source>
</reference>
<dbReference type="SMART" id="SM00304">
    <property type="entry name" value="HAMP"/>
    <property type="match status" value="1"/>
</dbReference>
<evidence type="ECO:0000256" key="3">
    <source>
        <dbReference type="ARBA" id="ARBA00012438"/>
    </source>
</evidence>
<dbReference type="InterPro" id="IPR003594">
    <property type="entry name" value="HATPase_dom"/>
</dbReference>
<dbReference type="GeneID" id="92968237"/>
<evidence type="ECO:0000256" key="4">
    <source>
        <dbReference type="ARBA" id="ARBA00022553"/>
    </source>
</evidence>
<evidence type="ECO:0000259" key="13">
    <source>
        <dbReference type="PROSITE" id="PS50109"/>
    </source>
</evidence>
<evidence type="ECO:0000256" key="1">
    <source>
        <dbReference type="ARBA" id="ARBA00000085"/>
    </source>
</evidence>
<dbReference type="PROSITE" id="PS50885">
    <property type="entry name" value="HAMP"/>
    <property type="match status" value="1"/>
</dbReference>
<evidence type="ECO:0000256" key="9">
    <source>
        <dbReference type="ARBA" id="ARBA00023012"/>
    </source>
</evidence>
<dbReference type="InterPro" id="IPR003661">
    <property type="entry name" value="HisK_dim/P_dom"/>
</dbReference>
<dbReference type="Pfam" id="PF02518">
    <property type="entry name" value="HATPase_c"/>
    <property type="match status" value="1"/>
</dbReference>
<dbReference type="PANTHER" id="PTHR45436">
    <property type="entry name" value="SENSOR HISTIDINE KINASE YKOH"/>
    <property type="match status" value="1"/>
</dbReference>
<dbReference type="SMART" id="SM00387">
    <property type="entry name" value="HATPase_c"/>
    <property type="match status" value="1"/>
</dbReference>
<dbReference type="GO" id="GO:0005886">
    <property type="term" value="C:plasma membrane"/>
    <property type="evidence" value="ECO:0007669"/>
    <property type="project" value="TreeGrafter"/>
</dbReference>
<evidence type="ECO:0000256" key="8">
    <source>
        <dbReference type="ARBA" id="ARBA00022989"/>
    </source>
</evidence>
<feature type="domain" description="HAMP" evidence="14">
    <location>
        <begin position="180"/>
        <end position="233"/>
    </location>
</feature>
<reference evidence="15 16" key="1">
    <citation type="journal article" date="2014" name="Int. J. Syst. Evol. Microbiol.">
        <title>Bradyrhizobium ottawaense sp. nov., a symbiotic nitrogen fixing bacterium from root nodules of soybeans in Canada.</title>
        <authorList>
            <person name="Yu X."/>
            <person name="Cloutier S."/>
            <person name="Tambong J.T."/>
            <person name="Bromfield E.S."/>
        </authorList>
    </citation>
    <scope>NUCLEOTIDE SEQUENCE [LARGE SCALE GENOMIC DNA]</scope>
    <source>
        <strain evidence="15 16">OO99</strain>
    </source>
</reference>
<proteinExistence type="predicted"/>
<dbReference type="Gene3D" id="1.10.287.130">
    <property type="match status" value="1"/>
</dbReference>
<accession>A0A2U8PH07</accession>
<feature type="domain" description="Histidine kinase" evidence="13">
    <location>
        <begin position="241"/>
        <end position="455"/>
    </location>
</feature>
<evidence type="ECO:0000259" key="14">
    <source>
        <dbReference type="PROSITE" id="PS50885"/>
    </source>
</evidence>
<evidence type="ECO:0000256" key="6">
    <source>
        <dbReference type="ARBA" id="ARBA00022692"/>
    </source>
</evidence>
<keyword evidence="9" id="KW-0902">Two-component regulatory system</keyword>
<name>A0A2U8PH07_9BRAD</name>
<organism evidence="15 16">
    <name type="scientific">Bradyrhizobium ottawaense</name>
    <dbReference type="NCBI Taxonomy" id="931866"/>
    <lineage>
        <taxon>Bacteria</taxon>
        <taxon>Pseudomonadati</taxon>
        <taxon>Pseudomonadota</taxon>
        <taxon>Alphaproteobacteria</taxon>
        <taxon>Hyphomicrobiales</taxon>
        <taxon>Nitrobacteraceae</taxon>
        <taxon>Bradyrhizobium</taxon>
    </lineage>
</organism>
<dbReference type="AlphaFoldDB" id="A0A2U8PH07"/>
<dbReference type="InterPro" id="IPR036890">
    <property type="entry name" value="HATPase_C_sf"/>
</dbReference>
<dbReference type="InterPro" id="IPR050428">
    <property type="entry name" value="TCS_sensor_his_kinase"/>
</dbReference>
<dbReference type="PANTHER" id="PTHR45436:SF8">
    <property type="entry name" value="HISTIDINE KINASE"/>
    <property type="match status" value="1"/>
</dbReference>
<evidence type="ECO:0000256" key="5">
    <source>
        <dbReference type="ARBA" id="ARBA00022679"/>
    </source>
</evidence>
<dbReference type="PROSITE" id="PS50109">
    <property type="entry name" value="HIS_KIN"/>
    <property type="match status" value="1"/>
</dbReference>
<dbReference type="GO" id="GO:0000155">
    <property type="term" value="F:phosphorelay sensor kinase activity"/>
    <property type="evidence" value="ECO:0007669"/>
    <property type="project" value="InterPro"/>
</dbReference>
<dbReference type="InterPro" id="IPR005467">
    <property type="entry name" value="His_kinase_dom"/>
</dbReference>
<feature type="compositionally biased region" description="Low complexity" evidence="11">
    <location>
        <begin position="456"/>
        <end position="467"/>
    </location>
</feature>
<dbReference type="Pfam" id="PF00512">
    <property type="entry name" value="HisKA"/>
    <property type="match status" value="1"/>
</dbReference>
<dbReference type="Gene3D" id="6.10.340.10">
    <property type="match status" value="1"/>
</dbReference>
<keyword evidence="7 15" id="KW-0418">Kinase</keyword>
<dbReference type="InterPro" id="IPR004358">
    <property type="entry name" value="Sig_transdc_His_kin-like_C"/>
</dbReference>
<evidence type="ECO:0000256" key="7">
    <source>
        <dbReference type="ARBA" id="ARBA00022777"/>
    </source>
</evidence>
<evidence type="ECO:0000256" key="11">
    <source>
        <dbReference type="SAM" id="MobiDB-lite"/>
    </source>
</evidence>
<dbReference type="InterPro" id="IPR003660">
    <property type="entry name" value="HAMP_dom"/>
</dbReference>
<dbReference type="Gene3D" id="3.30.565.10">
    <property type="entry name" value="Histidine kinase-like ATPase, C-terminal domain"/>
    <property type="match status" value="1"/>
</dbReference>
<feature type="transmembrane region" description="Helical" evidence="12">
    <location>
        <begin position="12"/>
        <end position="35"/>
    </location>
</feature>
<dbReference type="InterPro" id="IPR036097">
    <property type="entry name" value="HisK_dim/P_sf"/>
</dbReference>
<gene>
    <name evidence="15" type="ORF">CIT37_36865</name>
</gene>
<evidence type="ECO:0000313" key="15">
    <source>
        <dbReference type="EMBL" id="AWL97065.1"/>
    </source>
</evidence>
<feature type="region of interest" description="Disordered" evidence="11">
    <location>
        <begin position="451"/>
        <end position="488"/>
    </location>
</feature>